<dbReference type="Pfam" id="PF13403">
    <property type="entry name" value="Hint_2"/>
    <property type="match status" value="1"/>
</dbReference>
<feature type="domain" description="Hedgehog/Intein (Hint)" evidence="1">
    <location>
        <begin position="168"/>
        <end position="305"/>
    </location>
</feature>
<dbReference type="OrthoDB" id="6305173at2"/>
<accession>A0A2T0WGL5</accession>
<dbReference type="AlphaFoldDB" id="A0A2T0WGL5"/>
<dbReference type="RefSeq" id="WP_106267247.1">
    <property type="nucleotide sequence ID" value="NZ_PVTQ01000014.1"/>
</dbReference>
<name>A0A2T0WGL5_9RHOB</name>
<dbReference type="SUPFAM" id="SSF51294">
    <property type="entry name" value="Hedgehog/intein (Hint) domain"/>
    <property type="match status" value="1"/>
</dbReference>
<evidence type="ECO:0000313" key="3">
    <source>
        <dbReference type="Proteomes" id="UP000238392"/>
    </source>
</evidence>
<dbReference type="InterPro" id="IPR028992">
    <property type="entry name" value="Hedgehog/Intein_dom"/>
</dbReference>
<dbReference type="Proteomes" id="UP000238392">
    <property type="component" value="Unassembled WGS sequence"/>
</dbReference>
<proteinExistence type="predicted"/>
<gene>
    <name evidence="2" type="ORF">CLV74_11469</name>
</gene>
<sequence>MATTFNAIYLGQLAIIDPDGLAGLGELNTTASDANLLKGLTFGGIGNPLLNNFVSISAVGNPGAYYDQNNSLGFFDQFTVNNTWTVNFDATATYSAQVTFIDGTTTNMTVVIFQEPSGHTFWAPSPTAGANQTLLESEGIRSLKLIDVVSNTYDGLTTDRQVWNYALCFCKGTLIETSKGQRPIETLTTDDHVLTIDHGFQQIRWIGHKRCEAKGKLAPVHFATGTIGNTRPLKLSPQHRVMLEGWQVELVSDDAQALTPAINFVDDTDIRQIEGGTVDYYHLMLDRHEIIFAEGAPAESFHPGDMAMRALDLPARREILEIFPELADYGSASYGSVARPVLKPHETKLVISQVRSPDMRQMMRAIAAERRIAQN</sequence>
<dbReference type="InterPro" id="IPR036844">
    <property type="entry name" value="Hint_dom_sf"/>
</dbReference>
<dbReference type="Gene3D" id="2.170.16.10">
    <property type="entry name" value="Hedgehog/Intein (Hint) domain"/>
    <property type="match status" value="1"/>
</dbReference>
<keyword evidence="3" id="KW-1185">Reference proteome</keyword>
<evidence type="ECO:0000313" key="2">
    <source>
        <dbReference type="EMBL" id="PRY85843.1"/>
    </source>
</evidence>
<comment type="caution">
    <text evidence="2">The sequence shown here is derived from an EMBL/GenBank/DDBJ whole genome shotgun (WGS) entry which is preliminary data.</text>
</comment>
<reference evidence="2 3" key="1">
    <citation type="submission" date="2018-03" db="EMBL/GenBank/DDBJ databases">
        <title>Genomic Encyclopedia of Archaeal and Bacterial Type Strains, Phase II (KMG-II): from individual species to whole genera.</title>
        <authorList>
            <person name="Goeker M."/>
        </authorList>
    </citation>
    <scope>NUCLEOTIDE SEQUENCE [LARGE SCALE GENOMIC DNA]</scope>
    <source>
        <strain evidence="2 3">DSM 100212</strain>
    </source>
</reference>
<dbReference type="EMBL" id="PVTQ01000014">
    <property type="protein sequence ID" value="PRY85843.1"/>
    <property type="molecule type" value="Genomic_DNA"/>
</dbReference>
<evidence type="ECO:0000259" key="1">
    <source>
        <dbReference type="Pfam" id="PF13403"/>
    </source>
</evidence>
<organism evidence="2 3">
    <name type="scientific">Donghicola tyrosinivorans</name>
    <dbReference type="NCBI Taxonomy" id="1652492"/>
    <lineage>
        <taxon>Bacteria</taxon>
        <taxon>Pseudomonadati</taxon>
        <taxon>Pseudomonadota</taxon>
        <taxon>Alphaproteobacteria</taxon>
        <taxon>Rhodobacterales</taxon>
        <taxon>Roseobacteraceae</taxon>
        <taxon>Donghicola</taxon>
    </lineage>
</organism>
<protein>
    <submittedName>
        <fullName evidence="2">Hint domain-containing protein</fullName>
    </submittedName>
</protein>